<dbReference type="GO" id="GO:0005886">
    <property type="term" value="C:plasma membrane"/>
    <property type="evidence" value="ECO:0007669"/>
    <property type="project" value="UniProtKB-SubCell"/>
</dbReference>
<dbReference type="AlphaFoldDB" id="A0A938YS83"/>
<dbReference type="Pfam" id="PF06819">
    <property type="entry name" value="Arc_PepC"/>
    <property type="match status" value="1"/>
</dbReference>
<gene>
    <name evidence="9" type="ORF">JW744_05980</name>
</gene>
<evidence type="ECO:0000256" key="6">
    <source>
        <dbReference type="SAM" id="Phobius"/>
    </source>
</evidence>
<evidence type="ECO:0000256" key="4">
    <source>
        <dbReference type="ARBA" id="ARBA00022989"/>
    </source>
</evidence>
<accession>A0A938YS83</accession>
<evidence type="ECO:0000256" key="5">
    <source>
        <dbReference type="ARBA" id="ARBA00023136"/>
    </source>
</evidence>
<evidence type="ECO:0000259" key="7">
    <source>
        <dbReference type="Pfam" id="PF01478"/>
    </source>
</evidence>
<name>A0A938YS83_9ARCH</name>
<keyword evidence="5 6" id="KW-0472">Membrane</keyword>
<keyword evidence="2" id="KW-1003">Cell membrane</keyword>
<keyword evidence="4 6" id="KW-1133">Transmembrane helix</keyword>
<dbReference type="InterPro" id="IPR000045">
    <property type="entry name" value="Prepilin_IV_endopep_pep"/>
</dbReference>
<feature type="domain" description="Peptidase A24A-predicted C-terminal archaea" evidence="8">
    <location>
        <begin position="207"/>
        <end position="289"/>
    </location>
</feature>
<comment type="caution">
    <text evidence="9">The sequence shown here is derived from an EMBL/GenBank/DDBJ whole genome shotgun (WGS) entry which is preliminary data.</text>
</comment>
<sequence length="289" mass="31684">MIQFLFFFTFSIAALAIAAYTDLKERVVKDEITYSMAAVGLLGHLIATILQADVGPFLTCIAATIAAFAFSLLLYKLGVWAGGDVKLFTGIAALNPVNASILARLGAMPAEMFGAIEIPVFFLTLFIFSIFAMLPYGIFLALRRLSRNREHGKKLIRQVWLFAIGLAAIGIAGIAGTALGMAWLAGLLSLAAGTWLLYFLLRLYGMSAILMRKAIRITELKEGEIVAETIVETAQGIERQPEMGVKNLIKHFAVNKMEKAIKQPREIVSSRKARGATQQEIEELKRLVM</sequence>
<dbReference type="Gene3D" id="1.20.120.1220">
    <property type="match status" value="1"/>
</dbReference>
<comment type="subcellular location">
    <subcellularLocation>
        <location evidence="1">Cell membrane</location>
        <topology evidence="1">Multi-pass membrane protein</topology>
    </subcellularLocation>
</comment>
<feature type="transmembrane region" description="Helical" evidence="6">
    <location>
        <begin position="57"/>
        <end position="75"/>
    </location>
</feature>
<feature type="transmembrane region" description="Helical" evidence="6">
    <location>
        <begin position="118"/>
        <end position="139"/>
    </location>
</feature>
<feature type="transmembrane region" description="Helical" evidence="6">
    <location>
        <begin position="34"/>
        <end position="50"/>
    </location>
</feature>
<feature type="transmembrane region" description="Helical" evidence="6">
    <location>
        <begin position="190"/>
        <end position="211"/>
    </location>
</feature>
<organism evidence="9 10">
    <name type="scientific">Candidatus Iainarchaeum sp</name>
    <dbReference type="NCBI Taxonomy" id="3101447"/>
    <lineage>
        <taxon>Archaea</taxon>
        <taxon>Candidatus Iainarchaeota</taxon>
        <taxon>Candidatus Iainarchaeia</taxon>
        <taxon>Candidatus Iainarchaeales</taxon>
        <taxon>Candidatus Iainarchaeaceae</taxon>
        <taxon>Candidatus Iainarchaeum</taxon>
    </lineage>
</organism>
<keyword evidence="3 6" id="KW-0812">Transmembrane</keyword>
<dbReference type="GO" id="GO:0004190">
    <property type="term" value="F:aspartic-type endopeptidase activity"/>
    <property type="evidence" value="ECO:0007669"/>
    <property type="project" value="InterPro"/>
</dbReference>
<evidence type="ECO:0000313" key="9">
    <source>
        <dbReference type="EMBL" id="MBN2067990.1"/>
    </source>
</evidence>
<dbReference type="PANTHER" id="PTHR36506">
    <property type="entry name" value="PREFLAGELLIN PEPTIDASE"/>
    <property type="match status" value="1"/>
</dbReference>
<evidence type="ECO:0000256" key="1">
    <source>
        <dbReference type="ARBA" id="ARBA00004651"/>
    </source>
</evidence>
<feature type="domain" description="Prepilin type IV endopeptidase peptidase" evidence="7">
    <location>
        <begin position="11"/>
        <end position="134"/>
    </location>
</feature>
<evidence type="ECO:0000313" key="10">
    <source>
        <dbReference type="Proteomes" id="UP000809243"/>
    </source>
</evidence>
<feature type="transmembrane region" description="Helical" evidence="6">
    <location>
        <begin position="159"/>
        <end position="184"/>
    </location>
</feature>
<dbReference type="Pfam" id="PF01478">
    <property type="entry name" value="Peptidase_A24"/>
    <property type="match status" value="1"/>
</dbReference>
<dbReference type="InterPro" id="IPR009639">
    <property type="entry name" value="Pept_A24A_C_arc"/>
</dbReference>
<reference evidence="9" key="1">
    <citation type="submission" date="2021-01" db="EMBL/GenBank/DDBJ databases">
        <title>Active Sulfur Cycling in an Early Earth Analoge.</title>
        <authorList>
            <person name="Hahn C.R."/>
            <person name="Youssef N.H."/>
            <person name="Elshahed M."/>
        </authorList>
    </citation>
    <scope>NUCLEOTIDE SEQUENCE</scope>
    <source>
        <strain evidence="9">Zod_Metabat.1151</strain>
    </source>
</reference>
<evidence type="ECO:0000259" key="8">
    <source>
        <dbReference type="Pfam" id="PF06819"/>
    </source>
</evidence>
<dbReference type="PANTHER" id="PTHR36506:SF1">
    <property type="entry name" value="PREFLAGELLIN PEPTIDASE"/>
    <property type="match status" value="1"/>
</dbReference>
<proteinExistence type="predicted"/>
<evidence type="ECO:0000256" key="3">
    <source>
        <dbReference type="ARBA" id="ARBA00022692"/>
    </source>
</evidence>
<feature type="non-terminal residue" evidence="9">
    <location>
        <position position="289"/>
    </location>
</feature>
<dbReference type="Proteomes" id="UP000809243">
    <property type="component" value="Unassembled WGS sequence"/>
</dbReference>
<evidence type="ECO:0000256" key="2">
    <source>
        <dbReference type="ARBA" id="ARBA00022475"/>
    </source>
</evidence>
<dbReference type="EMBL" id="JAFGDB010000105">
    <property type="protein sequence ID" value="MBN2067990.1"/>
    <property type="molecule type" value="Genomic_DNA"/>
</dbReference>
<dbReference type="InterPro" id="IPR052218">
    <property type="entry name" value="Preflagellin_Peptidase"/>
</dbReference>
<protein>
    <submittedName>
        <fullName evidence="9">Prepilin peptidase</fullName>
    </submittedName>
</protein>